<dbReference type="Pfam" id="PF02630">
    <property type="entry name" value="SCO1-SenC"/>
    <property type="match status" value="1"/>
</dbReference>
<dbReference type="FunFam" id="3.40.30.10:FF:000013">
    <property type="entry name" value="Blast:Protein SCO1 homolog, mitochondrial"/>
    <property type="match status" value="1"/>
</dbReference>
<dbReference type="InterPro" id="IPR003782">
    <property type="entry name" value="SCO1/SenC"/>
</dbReference>
<proteinExistence type="inferred from homology"/>
<organism evidence="4">
    <name type="scientific">marine sediment metagenome</name>
    <dbReference type="NCBI Taxonomy" id="412755"/>
    <lineage>
        <taxon>unclassified sequences</taxon>
        <taxon>metagenomes</taxon>
        <taxon>ecological metagenomes</taxon>
    </lineage>
</organism>
<sequence length="202" mass="21799">MKMKLILAVVAGLAAGAIAAVSIIPQAREAILPSGGPRTSGKALIGGPFSLVDQNGTRVTEKDFRDRYMLVFFGFTSCPDICPAGLQLVAGALDKLGEKADRVVPVFITVDPERDTPAKLGEYVRNFDSRFVGLTGTPEEIAKAAKAYRVYYKKVPNADLPGDYSIDHTSIFYLMDPNGEFVTHFSPTTPVEEMAAKLDKAL</sequence>
<reference evidence="4" key="1">
    <citation type="journal article" date="2014" name="Front. Microbiol.">
        <title>High frequency of phylogenetically diverse reductive dehalogenase-homologous genes in deep subseafloor sedimentary metagenomes.</title>
        <authorList>
            <person name="Kawai M."/>
            <person name="Futagami T."/>
            <person name="Toyoda A."/>
            <person name="Takaki Y."/>
            <person name="Nishi S."/>
            <person name="Hori S."/>
            <person name="Arai W."/>
            <person name="Tsubouchi T."/>
            <person name="Morono Y."/>
            <person name="Uchiyama I."/>
            <person name="Ito T."/>
            <person name="Fujiyama A."/>
            <person name="Inagaki F."/>
            <person name="Takami H."/>
        </authorList>
    </citation>
    <scope>NUCLEOTIDE SEQUENCE</scope>
    <source>
        <strain evidence="4">Expedition CK06-06</strain>
    </source>
</reference>
<dbReference type="EMBL" id="BART01030466">
    <property type="protein sequence ID" value="GAH17351.1"/>
    <property type="molecule type" value="Genomic_DNA"/>
</dbReference>
<accession>X1D993</accession>
<protein>
    <recommendedName>
        <fullName evidence="3">Thioredoxin domain-containing protein</fullName>
    </recommendedName>
</protein>
<evidence type="ECO:0000259" key="3">
    <source>
        <dbReference type="PROSITE" id="PS51352"/>
    </source>
</evidence>
<evidence type="ECO:0000313" key="4">
    <source>
        <dbReference type="EMBL" id="GAH17351.1"/>
    </source>
</evidence>
<dbReference type="PROSITE" id="PS51352">
    <property type="entry name" value="THIOREDOXIN_2"/>
    <property type="match status" value="1"/>
</dbReference>
<dbReference type="PANTHER" id="PTHR12151:SF25">
    <property type="entry name" value="LINALOOL DEHYDRATASE_ISOMERASE DOMAIN-CONTAINING PROTEIN"/>
    <property type="match status" value="1"/>
</dbReference>
<name>X1D993_9ZZZZ</name>
<evidence type="ECO:0000256" key="1">
    <source>
        <dbReference type="ARBA" id="ARBA00010996"/>
    </source>
</evidence>
<feature type="domain" description="Thioredoxin" evidence="3">
    <location>
        <begin position="21"/>
        <end position="202"/>
    </location>
</feature>
<keyword evidence="2" id="KW-0186">Copper</keyword>
<comment type="similarity">
    <text evidence="1">Belongs to the SCO1/2 family.</text>
</comment>
<comment type="caution">
    <text evidence="4">The sequence shown here is derived from an EMBL/GenBank/DDBJ whole genome shotgun (WGS) entry which is preliminary data.</text>
</comment>
<dbReference type="AlphaFoldDB" id="X1D993"/>
<dbReference type="InterPro" id="IPR013766">
    <property type="entry name" value="Thioredoxin_domain"/>
</dbReference>
<dbReference type="PANTHER" id="PTHR12151">
    <property type="entry name" value="ELECTRON TRANSPORT PROTIN SCO1/SENC FAMILY MEMBER"/>
    <property type="match status" value="1"/>
</dbReference>
<gene>
    <name evidence="4" type="ORF">S01H4_53195</name>
</gene>
<dbReference type="Gene3D" id="3.40.30.10">
    <property type="entry name" value="Glutaredoxin"/>
    <property type="match status" value="1"/>
</dbReference>
<dbReference type="SUPFAM" id="SSF52833">
    <property type="entry name" value="Thioredoxin-like"/>
    <property type="match status" value="1"/>
</dbReference>
<dbReference type="InterPro" id="IPR036249">
    <property type="entry name" value="Thioredoxin-like_sf"/>
</dbReference>
<evidence type="ECO:0000256" key="2">
    <source>
        <dbReference type="ARBA" id="ARBA00023008"/>
    </source>
</evidence>
<dbReference type="CDD" id="cd02968">
    <property type="entry name" value="SCO"/>
    <property type="match status" value="1"/>
</dbReference>